<dbReference type="GO" id="GO:0050661">
    <property type="term" value="F:NADP binding"/>
    <property type="evidence" value="ECO:0007669"/>
    <property type="project" value="TreeGrafter"/>
</dbReference>
<geneLocation type="plasmid" evidence="15 17">
    <name>2</name>
</geneLocation>
<dbReference type="SUPFAM" id="SSF48179">
    <property type="entry name" value="6-phosphogluconate dehydrogenase C-terminal domain-like"/>
    <property type="match status" value="1"/>
</dbReference>
<dbReference type="UniPathway" id="UPA00241"/>
<dbReference type="EMBL" id="AOHV01000020">
    <property type="protein sequence ID" value="ELY38716.1"/>
    <property type="molecule type" value="Genomic_DNA"/>
</dbReference>
<keyword evidence="18" id="KW-1185">Reference proteome</keyword>
<dbReference type="PANTHER" id="PTHR43765:SF2">
    <property type="entry name" value="2-DEHYDROPANTOATE 2-REDUCTASE"/>
    <property type="match status" value="1"/>
</dbReference>
<evidence type="ECO:0000256" key="11">
    <source>
        <dbReference type="ARBA" id="ARBA00056765"/>
    </source>
</evidence>
<keyword evidence="15" id="KW-0614">Plasmid</keyword>
<dbReference type="InterPro" id="IPR013332">
    <property type="entry name" value="KPR_N"/>
</dbReference>
<dbReference type="Gene3D" id="3.40.50.720">
    <property type="entry name" value="NAD(P)-binding Rossmann-like Domain"/>
    <property type="match status" value="1"/>
</dbReference>
<dbReference type="GO" id="GO:0008677">
    <property type="term" value="F:2-dehydropantoate 2-reductase activity"/>
    <property type="evidence" value="ECO:0007669"/>
    <property type="project" value="UniProtKB-EC"/>
</dbReference>
<dbReference type="GO" id="GO:0015937">
    <property type="term" value="P:coenzyme A biosynthetic process"/>
    <property type="evidence" value="ECO:0007669"/>
    <property type="project" value="UniProtKB-UniPathway"/>
</dbReference>
<dbReference type="OrthoDB" id="201845at2157"/>
<evidence type="ECO:0000256" key="2">
    <source>
        <dbReference type="ARBA" id="ARBA00007870"/>
    </source>
</evidence>
<dbReference type="GeneID" id="9421295"/>
<dbReference type="eggNOG" id="arCOG04139">
    <property type="taxonomic scope" value="Archaea"/>
</dbReference>
<dbReference type="Pfam" id="PF08546">
    <property type="entry name" value="ApbA_C"/>
    <property type="match status" value="1"/>
</dbReference>
<evidence type="ECO:0000313" key="18">
    <source>
        <dbReference type="Proteomes" id="UP000011645"/>
    </source>
</evidence>
<dbReference type="FunFam" id="1.10.1040.10:FF:000017">
    <property type="entry name" value="2-dehydropantoate 2-reductase"/>
    <property type="match status" value="1"/>
</dbReference>
<proteinExistence type="inferred from homology"/>
<dbReference type="NCBIfam" id="TIGR00745">
    <property type="entry name" value="apbA_panE"/>
    <property type="match status" value="1"/>
</dbReference>
<dbReference type="GO" id="GO:0005737">
    <property type="term" value="C:cytoplasm"/>
    <property type="evidence" value="ECO:0007669"/>
    <property type="project" value="TreeGrafter"/>
</dbReference>
<comment type="function">
    <text evidence="11">Catalyzes the NAD(P)H-dependent reduction of ketopantoate into pantoic acid.</text>
</comment>
<dbReference type="InterPro" id="IPR036291">
    <property type="entry name" value="NAD(P)-bd_dom_sf"/>
</dbReference>
<evidence type="ECO:0000256" key="5">
    <source>
        <dbReference type="ARBA" id="ARBA00022857"/>
    </source>
</evidence>
<evidence type="ECO:0000256" key="10">
    <source>
        <dbReference type="ARBA" id="ARBA00048196"/>
    </source>
</evidence>
<keyword evidence="5 12" id="KW-0521">NADP</keyword>
<comment type="pathway">
    <text evidence="1 12">Cofactor biosynthesis; coenzyme A biosynthesis.</text>
</comment>
<evidence type="ECO:0000256" key="1">
    <source>
        <dbReference type="ARBA" id="ARBA00004724"/>
    </source>
</evidence>
<dbReference type="Pfam" id="PF02558">
    <property type="entry name" value="ApbA"/>
    <property type="match status" value="1"/>
</dbReference>
<protein>
    <recommendedName>
        <fullName evidence="4 12">2-dehydropantoate 2-reductase</fullName>
        <ecNumber evidence="3 12">1.1.1.169</ecNumber>
    </recommendedName>
    <alternativeName>
        <fullName evidence="8 12">Ketopantoate reductase</fullName>
    </alternativeName>
</protein>
<dbReference type="PATRIC" id="fig|795797.18.peg.3421"/>
<dbReference type="EC" id="1.1.1.169" evidence="3 12"/>
<accession>D8JCV3</accession>
<evidence type="ECO:0000259" key="14">
    <source>
        <dbReference type="Pfam" id="PF08546"/>
    </source>
</evidence>
<evidence type="ECO:0000256" key="9">
    <source>
        <dbReference type="ARBA" id="ARBA00047506"/>
    </source>
</evidence>
<evidence type="ECO:0000256" key="4">
    <source>
        <dbReference type="ARBA" id="ARBA00019465"/>
    </source>
</evidence>
<evidence type="ECO:0000259" key="13">
    <source>
        <dbReference type="Pfam" id="PF02558"/>
    </source>
</evidence>
<evidence type="ECO:0000256" key="12">
    <source>
        <dbReference type="RuleBase" id="RU362068"/>
    </source>
</evidence>
<dbReference type="InterPro" id="IPR013752">
    <property type="entry name" value="KPA_reductase"/>
</dbReference>
<dbReference type="InterPro" id="IPR003710">
    <property type="entry name" value="ApbA"/>
</dbReference>
<reference evidence="15 17" key="1">
    <citation type="journal article" date="2010" name="J. Bacteriol.">
        <title>Complete genome sequence of Halalkalicoccus jeotgali B3(T), an extremely halophilic archaeon.</title>
        <authorList>
            <person name="Roh S.W."/>
            <person name="Nam Y.D."/>
            <person name="Nam S.H."/>
            <person name="Choi S.H."/>
            <person name="Park H.S."/>
            <person name="Bae J.W."/>
        </authorList>
    </citation>
    <scope>NUCLEOTIDE SEQUENCE [LARGE SCALE GENOMIC DNA]</scope>
    <source>
        <strain evidence="15">B3</strain>
        <strain evidence="17">DSM 18796 / CECT 7217 / JCM 14584 / KCTC 4019 / B3</strain>
        <plasmid evidence="17">2</plasmid>
    </source>
</reference>
<dbReference type="EMBL" id="CP002064">
    <property type="protein sequence ID" value="ADJ16848.1"/>
    <property type="molecule type" value="Genomic_DNA"/>
</dbReference>
<comment type="catalytic activity">
    <reaction evidence="10">
        <text>(R)-pantoate + NAD(+) = 2-dehydropantoate + NADH + H(+)</text>
        <dbReference type="Rhea" id="RHEA:61292"/>
        <dbReference type="ChEBI" id="CHEBI:11561"/>
        <dbReference type="ChEBI" id="CHEBI:15378"/>
        <dbReference type="ChEBI" id="CHEBI:15980"/>
        <dbReference type="ChEBI" id="CHEBI:57540"/>
        <dbReference type="ChEBI" id="CHEBI:57945"/>
    </reaction>
    <physiologicalReaction direction="right-to-left" evidence="10">
        <dbReference type="Rhea" id="RHEA:61294"/>
    </physiologicalReaction>
</comment>
<dbReference type="RefSeq" id="WP_008415607.1">
    <property type="nucleotide sequence ID" value="NC_014299.1"/>
</dbReference>
<keyword evidence="6 12" id="KW-0173">Coenzyme A biosynthesis</keyword>
<evidence type="ECO:0000313" key="16">
    <source>
        <dbReference type="EMBL" id="ELY38716.1"/>
    </source>
</evidence>
<dbReference type="InterPro" id="IPR050838">
    <property type="entry name" value="Ketopantoate_reductase"/>
</dbReference>
<evidence type="ECO:0000256" key="8">
    <source>
        <dbReference type="ARBA" id="ARBA00032024"/>
    </source>
</evidence>
<feature type="domain" description="Ketopantoate reductase C-terminal" evidence="14">
    <location>
        <begin position="178"/>
        <end position="299"/>
    </location>
</feature>
<comment type="similarity">
    <text evidence="2 12">Belongs to the ketopantoate reductase family.</text>
</comment>
<reference evidence="16 18" key="2">
    <citation type="journal article" date="2014" name="PLoS Genet.">
        <title>Phylogenetically driven sequencing of extremely halophilic archaea reveals strategies for static and dynamic osmo-response.</title>
        <authorList>
            <person name="Becker E.A."/>
            <person name="Seitzer P.M."/>
            <person name="Tritt A."/>
            <person name="Larsen D."/>
            <person name="Krusor M."/>
            <person name="Yao A.I."/>
            <person name="Wu D."/>
            <person name="Madern D."/>
            <person name="Eisen J.A."/>
            <person name="Darling A.E."/>
            <person name="Facciotti M.T."/>
        </authorList>
    </citation>
    <scope>NUCLEOTIDE SEQUENCE [LARGE SCALE GENOMIC DNA]</scope>
    <source>
        <strain evidence="16">B3</strain>
        <strain evidence="18">DSM 18796 / CECT 7217 / JCM 14584 / KCTC 4019 / B3</strain>
    </source>
</reference>
<evidence type="ECO:0000256" key="6">
    <source>
        <dbReference type="ARBA" id="ARBA00022993"/>
    </source>
</evidence>
<evidence type="ECO:0000313" key="17">
    <source>
        <dbReference type="Proteomes" id="UP000000390"/>
    </source>
</evidence>
<dbReference type="SUPFAM" id="SSF51735">
    <property type="entry name" value="NAD(P)-binding Rossmann-fold domains"/>
    <property type="match status" value="1"/>
</dbReference>
<dbReference type="KEGG" id="hje:HacjB3_17528"/>
<evidence type="ECO:0000256" key="3">
    <source>
        <dbReference type="ARBA" id="ARBA00013014"/>
    </source>
</evidence>
<dbReference type="PANTHER" id="PTHR43765">
    <property type="entry name" value="2-DEHYDROPANTOATE 2-REDUCTASE-RELATED"/>
    <property type="match status" value="1"/>
</dbReference>
<dbReference type="HOGENOM" id="CLU_031468_0_0_2"/>
<keyword evidence="7 12" id="KW-0560">Oxidoreductase</keyword>
<dbReference type="AlphaFoldDB" id="D8JCV3"/>
<organism evidence="15 17">
    <name type="scientific">Halalkalicoccus jeotgali (strain DSM 18796 / CECT 7217 / JCM 14584 / KCTC 4019 / B3)</name>
    <dbReference type="NCBI Taxonomy" id="795797"/>
    <lineage>
        <taxon>Archaea</taxon>
        <taxon>Methanobacteriati</taxon>
        <taxon>Methanobacteriota</taxon>
        <taxon>Stenosarchaea group</taxon>
        <taxon>Halobacteria</taxon>
        <taxon>Halobacteriales</taxon>
        <taxon>Halococcaceae</taxon>
        <taxon>Halalkalicoccus</taxon>
    </lineage>
</organism>
<comment type="function">
    <text evidence="12">Catalyzes the NADPH-dependent reduction of ketopantoate into pantoic acid.</text>
</comment>
<dbReference type="InterPro" id="IPR013328">
    <property type="entry name" value="6PGD_dom2"/>
</dbReference>
<comment type="catalytic activity">
    <reaction evidence="9">
        <text>(R)-pantoate + NADP(+) = 2-dehydropantoate + NADPH + H(+)</text>
        <dbReference type="Rhea" id="RHEA:16233"/>
        <dbReference type="ChEBI" id="CHEBI:11561"/>
        <dbReference type="ChEBI" id="CHEBI:15378"/>
        <dbReference type="ChEBI" id="CHEBI:15980"/>
        <dbReference type="ChEBI" id="CHEBI:57783"/>
        <dbReference type="ChEBI" id="CHEBI:58349"/>
        <dbReference type="EC" id="1.1.1.169"/>
    </reaction>
    <physiologicalReaction direction="right-to-left" evidence="9">
        <dbReference type="Rhea" id="RHEA:16235"/>
    </physiologicalReaction>
</comment>
<sequence length="304" mass="33151">MNIAVIGAGALGCLFGGRLTESGHDVYLLHYRQAYVDHLNEAGLTIESENDEKTDIAVTATTDANEIGVADLVIVFVKSHQTRDALAEHAACIGPETDLLSLQNGLRHYDRLLDIADEDHSFAGVTYQGAVVEEPGYIRVTSSGSSTFGGANDGGLHRIEEILVEAGFPVELVDDPRPYIWAKQLVSLPIKPLAALTHLSNGELIETPETRTLMKEIVAEAEYVAEHHGVDIPMDDPMAEVVATCEESYSHYSSMLQDIRAKRKTEIDDVNGAIVDIAREEDVDVPINELATNLVRALEKSYLD</sequence>
<gene>
    <name evidence="15" type="ordered locus">HacjB3_17528</name>
    <name evidence="16" type="ORF">C497_07239</name>
</gene>
<dbReference type="Proteomes" id="UP000011645">
    <property type="component" value="Unassembled WGS sequence"/>
</dbReference>
<dbReference type="Proteomes" id="UP000000390">
    <property type="component" value="Plasmid 2"/>
</dbReference>
<dbReference type="InterPro" id="IPR008927">
    <property type="entry name" value="6-PGluconate_DH-like_C_sf"/>
</dbReference>
<dbReference type="GO" id="GO:0015940">
    <property type="term" value="P:pantothenate biosynthetic process"/>
    <property type="evidence" value="ECO:0007669"/>
    <property type="project" value="InterPro"/>
</dbReference>
<dbReference type="Gene3D" id="1.10.1040.10">
    <property type="entry name" value="N-(1-d-carboxylethyl)-l-norvaline Dehydrogenase, domain 2"/>
    <property type="match status" value="1"/>
</dbReference>
<evidence type="ECO:0000313" key="15">
    <source>
        <dbReference type="EMBL" id="ADJ16848.1"/>
    </source>
</evidence>
<evidence type="ECO:0000256" key="7">
    <source>
        <dbReference type="ARBA" id="ARBA00023002"/>
    </source>
</evidence>
<feature type="domain" description="Ketopantoate reductase N-terminal" evidence="13">
    <location>
        <begin position="3"/>
        <end position="150"/>
    </location>
</feature>
<name>D8JCV3_HALJB</name>